<proteinExistence type="predicted"/>
<evidence type="ECO:0008006" key="8">
    <source>
        <dbReference type="Google" id="ProtNLM"/>
    </source>
</evidence>
<sequence>MAKTLSVVSLLVLGVHAAVSPDPVPPFQWLNLSGLLKGTTQPPGLKDAAMGYDEASRSLIIFGGEASSGVAQSQTYLLSLDTLTWSIPTPPVTLQQTPPSRSAAVFGIDAAASNRNGFIVIGGKGSDGAALTDVWEFDFTNQFWSKVNISPGGPSPRWGSGGGIDPRISAISDPVLPGPNNTFWLLGGQNGQSSFSDFWRLNVSGTLSSNLPNAVVGSWEKFSLPNLPGKAGQGGGVIAQQIVTSGGCNGTTISGDSCAVQDTYVITSNGESATSVPALHCPAPRLSPTLVPNGNTFSSGFSSQMIMLLGAFNSSLWDDGGGLKNGEVAILNINTQSWTRLLPSGDPGTSGTPSFPTPREGAVAVMSPQSIVGDSSKTYSDIIVFGGRDASSGTYLSELWLLRAYNGLVTSAQPKWSGFGNGQLQTGVNANGAGVQNKFVTSCAFAVAPAPPTGSTSNSTSSNPTSGQSGSQSGDGGSSPTNTDSAPSLNTYLLHKIFSPLSIALLLPAFLLFRFTSLSFNSSRHAALPQTWYYVSGFLCLAGYALGIAGLAISFTTISSPDANRPSPLSTTHGQAGLALFICFYGGLLLLITVSTKHAKHELETEREESRKRADSDVTEKGQLPRDAQTPSPALSTRRRTQSWGPSSWRKVREDSLSIDSGSAEMADLSPPPAQRAFEVLNRPARTRRASGSRLSVPLTNMSHPTGSHSLGDLDWLNRRRSLTAVGELDYPLDHSTVTAPPPSTPGTLLEPPVEASSNMPPLTSILLRLLFHASLAAFCVFCLVTLWSKAPRSTFGVFLIWTVAFYAILIASSWRARPDRSTLSLLFARVRTQPRPQPSAPRPSVSDTLPGTDENLTFPYTHHRPSYRRALLSDGVGPQGTDTDEEDDDRAEDEMRRRDISIVTSYPKRALRITNPS</sequence>
<accession>A0AAD7AUK7</accession>
<evidence type="ECO:0000313" key="6">
    <source>
        <dbReference type="EMBL" id="KAJ7368294.1"/>
    </source>
</evidence>
<feature type="transmembrane region" description="Helical" evidence="4">
    <location>
        <begin position="794"/>
        <end position="815"/>
    </location>
</feature>
<dbReference type="AlphaFoldDB" id="A0AAD7AUK7"/>
<dbReference type="PANTHER" id="PTHR46093">
    <property type="entry name" value="ACYL-COA-BINDING DOMAIN-CONTAINING PROTEIN 5"/>
    <property type="match status" value="1"/>
</dbReference>
<feature type="region of interest" description="Disordered" evidence="3">
    <location>
        <begin position="601"/>
        <end position="652"/>
    </location>
</feature>
<protein>
    <recommendedName>
        <fullName evidence="8">Galactose oxidase</fullName>
    </recommendedName>
</protein>
<feature type="chain" id="PRO_5042025119" description="Galactose oxidase" evidence="5">
    <location>
        <begin position="18"/>
        <end position="918"/>
    </location>
</feature>
<evidence type="ECO:0000256" key="4">
    <source>
        <dbReference type="SAM" id="Phobius"/>
    </source>
</evidence>
<feature type="transmembrane region" description="Helical" evidence="4">
    <location>
        <begin position="575"/>
        <end position="594"/>
    </location>
</feature>
<feature type="transmembrane region" description="Helical" evidence="4">
    <location>
        <begin position="766"/>
        <end position="788"/>
    </location>
</feature>
<keyword evidence="5" id="KW-0732">Signal</keyword>
<feature type="region of interest" description="Disordered" evidence="3">
    <location>
        <begin position="680"/>
        <end position="704"/>
    </location>
</feature>
<feature type="signal peptide" evidence="5">
    <location>
        <begin position="1"/>
        <end position="17"/>
    </location>
</feature>
<feature type="transmembrane region" description="Helical" evidence="4">
    <location>
        <begin position="497"/>
        <end position="520"/>
    </location>
</feature>
<name>A0AAD7AUK7_9AGAR</name>
<evidence type="ECO:0000256" key="1">
    <source>
        <dbReference type="ARBA" id="ARBA00022441"/>
    </source>
</evidence>
<feature type="compositionally biased region" description="Low complexity" evidence="3">
    <location>
        <begin position="453"/>
        <end position="472"/>
    </location>
</feature>
<evidence type="ECO:0000256" key="3">
    <source>
        <dbReference type="SAM" id="MobiDB-lite"/>
    </source>
</evidence>
<evidence type="ECO:0000256" key="5">
    <source>
        <dbReference type="SAM" id="SignalP"/>
    </source>
</evidence>
<comment type="caution">
    <text evidence="6">The sequence shown here is derived from an EMBL/GenBank/DDBJ whole genome shotgun (WGS) entry which is preliminary data.</text>
</comment>
<dbReference type="InterPro" id="IPR015915">
    <property type="entry name" value="Kelch-typ_b-propeller"/>
</dbReference>
<feature type="region of interest" description="Disordered" evidence="3">
    <location>
        <begin position="451"/>
        <end position="484"/>
    </location>
</feature>
<organism evidence="6 7">
    <name type="scientific">Mycena albidolilacea</name>
    <dbReference type="NCBI Taxonomy" id="1033008"/>
    <lineage>
        <taxon>Eukaryota</taxon>
        <taxon>Fungi</taxon>
        <taxon>Dikarya</taxon>
        <taxon>Basidiomycota</taxon>
        <taxon>Agaricomycotina</taxon>
        <taxon>Agaricomycetes</taxon>
        <taxon>Agaricomycetidae</taxon>
        <taxon>Agaricales</taxon>
        <taxon>Marasmiineae</taxon>
        <taxon>Mycenaceae</taxon>
        <taxon>Mycena</taxon>
    </lineage>
</organism>
<dbReference type="Pfam" id="PF24681">
    <property type="entry name" value="Kelch_KLHDC2_KLHL20_DRC7"/>
    <property type="match status" value="1"/>
</dbReference>
<feature type="transmembrane region" description="Helical" evidence="4">
    <location>
        <begin position="532"/>
        <end position="555"/>
    </location>
</feature>
<evidence type="ECO:0000313" key="7">
    <source>
        <dbReference type="Proteomes" id="UP001218218"/>
    </source>
</evidence>
<gene>
    <name evidence="6" type="ORF">DFH08DRAFT_831005</name>
</gene>
<reference evidence="6" key="1">
    <citation type="submission" date="2023-03" db="EMBL/GenBank/DDBJ databases">
        <title>Massive genome expansion in bonnet fungi (Mycena s.s.) driven by repeated elements and novel gene families across ecological guilds.</title>
        <authorList>
            <consortium name="Lawrence Berkeley National Laboratory"/>
            <person name="Harder C.B."/>
            <person name="Miyauchi S."/>
            <person name="Viragh M."/>
            <person name="Kuo A."/>
            <person name="Thoen E."/>
            <person name="Andreopoulos B."/>
            <person name="Lu D."/>
            <person name="Skrede I."/>
            <person name="Drula E."/>
            <person name="Henrissat B."/>
            <person name="Morin E."/>
            <person name="Kohler A."/>
            <person name="Barry K."/>
            <person name="LaButti K."/>
            <person name="Morin E."/>
            <person name="Salamov A."/>
            <person name="Lipzen A."/>
            <person name="Mereny Z."/>
            <person name="Hegedus B."/>
            <person name="Baldrian P."/>
            <person name="Stursova M."/>
            <person name="Weitz H."/>
            <person name="Taylor A."/>
            <person name="Grigoriev I.V."/>
            <person name="Nagy L.G."/>
            <person name="Martin F."/>
            <person name="Kauserud H."/>
        </authorList>
    </citation>
    <scope>NUCLEOTIDE SEQUENCE</scope>
    <source>
        <strain evidence="6">CBHHK002</strain>
    </source>
</reference>
<evidence type="ECO:0000256" key="2">
    <source>
        <dbReference type="ARBA" id="ARBA00022737"/>
    </source>
</evidence>
<dbReference type="EMBL" id="JARIHO010000001">
    <property type="protein sequence ID" value="KAJ7368294.1"/>
    <property type="molecule type" value="Genomic_DNA"/>
</dbReference>
<feature type="region of interest" description="Disordered" evidence="3">
    <location>
        <begin position="833"/>
        <end position="902"/>
    </location>
</feature>
<keyword evidence="2" id="KW-0677">Repeat</keyword>
<dbReference type="Proteomes" id="UP001218218">
    <property type="component" value="Unassembled WGS sequence"/>
</dbReference>
<keyword evidence="4" id="KW-0812">Transmembrane</keyword>
<keyword evidence="7" id="KW-1185">Reference proteome</keyword>
<feature type="compositionally biased region" description="Basic and acidic residues" evidence="3">
    <location>
        <begin position="601"/>
        <end position="624"/>
    </location>
</feature>
<keyword evidence="4" id="KW-1133">Transmembrane helix</keyword>
<keyword evidence="1" id="KW-0880">Kelch repeat</keyword>
<dbReference type="PANTHER" id="PTHR46093:SF3">
    <property type="entry name" value="ACYL-COA-BINDING DOMAIN-CONTAINING PROTEIN 4"/>
    <property type="match status" value="1"/>
</dbReference>
<feature type="compositionally biased region" description="Acidic residues" evidence="3">
    <location>
        <begin position="883"/>
        <end position="893"/>
    </location>
</feature>
<keyword evidence="4" id="KW-0472">Membrane</keyword>
<dbReference type="SUPFAM" id="SSF117281">
    <property type="entry name" value="Kelch motif"/>
    <property type="match status" value="1"/>
</dbReference>
<dbReference type="Gene3D" id="2.120.10.80">
    <property type="entry name" value="Kelch-type beta propeller"/>
    <property type="match status" value="2"/>
</dbReference>